<proteinExistence type="predicted"/>
<evidence type="ECO:0000313" key="2">
    <source>
        <dbReference type="Proteomes" id="UP001057402"/>
    </source>
</evidence>
<sequence length="347" mass="36672">MAGFDRDLPPRSFADTVQSSRPEVRRVEVAFGSVDVIEDPAHDEVVGDPSLALVLYEGQRDMDALISGEDDINGENKHYGTPTNPCAEDCAPGGSSSGSAVAVGAKLADFSLGTDTGGSVRVPASYCGIFGFRPSHNLVTTAGVIPMAQSFDTVGELINTNDDNFNIPSLAALSSAMRLLQSYEFKKNHGEWVSAVKPELGPGIAERVHAAVQTTNEKISICLSVKKEFTAALTTLLGENGILAIPTVPGPPPKLLTDPSSLEIFRARAFSLLSIAGVSGFCQVILASFSPIELCDHSSGLHEGFPFSFSLVAKHGSDRFLLDIVEILHSVRSQALVGSRTSTAEPT</sequence>
<accession>A0ACB9RJK7</accession>
<gene>
    <name evidence="1" type="ORF">MLD38_016446</name>
</gene>
<comment type="caution">
    <text evidence="1">The sequence shown here is derived from an EMBL/GenBank/DDBJ whole genome shotgun (WGS) entry which is preliminary data.</text>
</comment>
<dbReference type="Proteomes" id="UP001057402">
    <property type="component" value="Chromosome 4"/>
</dbReference>
<dbReference type="EMBL" id="CM042883">
    <property type="protein sequence ID" value="KAI4379044.1"/>
    <property type="molecule type" value="Genomic_DNA"/>
</dbReference>
<protein>
    <submittedName>
        <fullName evidence="1">Uncharacterized protein</fullName>
    </submittedName>
</protein>
<keyword evidence="2" id="KW-1185">Reference proteome</keyword>
<evidence type="ECO:0000313" key="1">
    <source>
        <dbReference type="EMBL" id="KAI4379044.1"/>
    </source>
</evidence>
<name>A0ACB9RJK7_9MYRT</name>
<reference evidence="2" key="1">
    <citation type="journal article" date="2023" name="Front. Plant Sci.">
        <title>Chromosomal-level genome assembly of Melastoma candidum provides insights into trichome evolution.</title>
        <authorList>
            <person name="Zhong Y."/>
            <person name="Wu W."/>
            <person name="Sun C."/>
            <person name="Zou P."/>
            <person name="Liu Y."/>
            <person name="Dai S."/>
            <person name="Zhou R."/>
        </authorList>
    </citation>
    <scope>NUCLEOTIDE SEQUENCE [LARGE SCALE GENOMIC DNA]</scope>
</reference>
<organism evidence="1 2">
    <name type="scientific">Melastoma candidum</name>
    <dbReference type="NCBI Taxonomy" id="119954"/>
    <lineage>
        <taxon>Eukaryota</taxon>
        <taxon>Viridiplantae</taxon>
        <taxon>Streptophyta</taxon>
        <taxon>Embryophyta</taxon>
        <taxon>Tracheophyta</taxon>
        <taxon>Spermatophyta</taxon>
        <taxon>Magnoliopsida</taxon>
        <taxon>eudicotyledons</taxon>
        <taxon>Gunneridae</taxon>
        <taxon>Pentapetalae</taxon>
        <taxon>rosids</taxon>
        <taxon>malvids</taxon>
        <taxon>Myrtales</taxon>
        <taxon>Melastomataceae</taxon>
        <taxon>Melastomatoideae</taxon>
        <taxon>Melastomateae</taxon>
        <taxon>Melastoma</taxon>
    </lineage>
</organism>